<evidence type="ECO:0000313" key="1">
    <source>
        <dbReference type="EMBL" id="KZS47409.1"/>
    </source>
</evidence>
<dbReference type="Proteomes" id="UP000076796">
    <property type="component" value="Unassembled WGS sequence"/>
</dbReference>
<reference evidence="1" key="1">
    <citation type="journal article" date="2016" name="Genome Announc.">
        <title>Draft genomes of two strains of Paenibacillus glucanolyticus with capability to degrade lignocellulose.</title>
        <authorList>
            <person name="Mathews S.L."/>
            <person name="Pawlak J."/>
            <person name="Grunden A.M."/>
        </authorList>
    </citation>
    <scope>NUCLEOTIDE SEQUENCE [LARGE SCALE GENOMIC DNA]</scope>
    <source>
        <strain evidence="1">SLM1</strain>
    </source>
</reference>
<accession>A0A163KPJ7</accession>
<dbReference type="OrthoDB" id="2679368at2"/>
<name>A0A163KPJ7_9BACL</name>
<dbReference type="STRING" id="59843.A3958_15850"/>
<dbReference type="EMBL" id="LWMH01000001">
    <property type="protein sequence ID" value="KZS47409.1"/>
    <property type="molecule type" value="Genomic_DNA"/>
</dbReference>
<comment type="caution">
    <text evidence="1">The sequence shown here is derived from an EMBL/GenBank/DDBJ whole genome shotgun (WGS) entry which is preliminary data.</text>
</comment>
<keyword evidence="2" id="KW-1185">Reference proteome</keyword>
<gene>
    <name evidence="1" type="ORF">AWU65_16470</name>
</gene>
<organism evidence="1 2">
    <name type="scientific">Paenibacillus glucanolyticus</name>
    <dbReference type="NCBI Taxonomy" id="59843"/>
    <lineage>
        <taxon>Bacteria</taxon>
        <taxon>Bacillati</taxon>
        <taxon>Bacillota</taxon>
        <taxon>Bacilli</taxon>
        <taxon>Bacillales</taxon>
        <taxon>Paenibacillaceae</taxon>
        <taxon>Paenibacillus</taxon>
    </lineage>
</organism>
<evidence type="ECO:0000313" key="2">
    <source>
        <dbReference type="Proteomes" id="UP000076796"/>
    </source>
</evidence>
<sequence length="92" mass="10261">MGWILGTMIVVILVVFVVTGMKRKSSSVRGSNVIQLKSKANVKISSENNAQPCSRCRHKRQLAFCADDAGAVRGLCNECRRELEQHQELYPV</sequence>
<dbReference type="GeneID" id="97557176"/>
<protein>
    <submittedName>
        <fullName evidence="1">Uncharacterized protein</fullName>
    </submittedName>
</protein>
<dbReference type="RefSeq" id="WP_063478844.1">
    <property type="nucleotide sequence ID" value="NZ_CP147845.1"/>
</dbReference>
<proteinExistence type="predicted"/>
<dbReference type="AlphaFoldDB" id="A0A163KPJ7"/>